<keyword evidence="18" id="KW-1185">Reference proteome</keyword>
<evidence type="ECO:0000256" key="13">
    <source>
        <dbReference type="ARBA" id="ARBA00023268"/>
    </source>
</evidence>
<feature type="binding site" evidence="15">
    <location>
        <position position="268"/>
    </location>
    <ligand>
        <name>substrate</name>
    </ligand>
</feature>
<keyword evidence="10" id="KW-0210">Decarboxylase</keyword>
<feature type="binding site" evidence="15">
    <location>
        <position position="437"/>
    </location>
    <ligand>
        <name>substrate</name>
    </ligand>
</feature>
<dbReference type="InterPro" id="IPR011060">
    <property type="entry name" value="RibuloseP-bd_barrel"/>
</dbReference>
<dbReference type="InterPro" id="IPR000836">
    <property type="entry name" value="PRTase_dom"/>
</dbReference>
<evidence type="ECO:0000256" key="8">
    <source>
        <dbReference type="ARBA" id="ARBA00022676"/>
    </source>
</evidence>
<keyword evidence="11" id="KW-0665">Pyrimidine biosynthesis</keyword>
<dbReference type="GO" id="GO:0006207">
    <property type="term" value="P:'de novo' pyrimidine nucleobase biosynthetic process"/>
    <property type="evidence" value="ECO:0007669"/>
    <property type="project" value="InterPro"/>
</dbReference>
<feature type="binding site" evidence="15">
    <location>
        <position position="360"/>
    </location>
    <ligand>
        <name>substrate</name>
    </ligand>
</feature>
<name>A0A087UHF9_STEMI</name>
<dbReference type="PANTHER" id="PTHR19278">
    <property type="entry name" value="OROTATE PHOSPHORIBOSYLTRANSFERASE"/>
    <property type="match status" value="1"/>
</dbReference>
<evidence type="ECO:0000256" key="3">
    <source>
        <dbReference type="ARBA" id="ARBA00006221"/>
    </source>
</evidence>
<protein>
    <recommendedName>
        <fullName evidence="7">Uridine 5'-monophosphate synthase</fullName>
        <ecNumber evidence="5">2.4.2.10</ecNumber>
        <ecNumber evidence="6">4.1.1.23</ecNumber>
    </recommendedName>
</protein>
<dbReference type="GO" id="GO:0004588">
    <property type="term" value="F:orotate phosphoribosyltransferase activity"/>
    <property type="evidence" value="ECO:0007669"/>
    <property type="project" value="UniProtKB-EC"/>
</dbReference>
<dbReference type="EC" id="2.4.2.10" evidence="5"/>
<dbReference type="Pfam" id="PF00156">
    <property type="entry name" value="Pribosyltran"/>
    <property type="match status" value="1"/>
</dbReference>
<keyword evidence="8" id="KW-0328">Glycosyltransferase</keyword>
<dbReference type="InterPro" id="IPR013785">
    <property type="entry name" value="Aldolase_TIM"/>
</dbReference>
<feature type="binding site" evidence="15">
    <location>
        <position position="418"/>
    </location>
    <ligand>
        <name>substrate</name>
    </ligand>
</feature>
<evidence type="ECO:0000256" key="12">
    <source>
        <dbReference type="ARBA" id="ARBA00023239"/>
    </source>
</evidence>
<dbReference type="CDD" id="cd04725">
    <property type="entry name" value="OMP_decarboxylase_like"/>
    <property type="match status" value="1"/>
</dbReference>
<comment type="pathway">
    <text evidence="1">Pyrimidine metabolism; UMP biosynthesis via de novo pathway; UMP from orotate: step 2/2.</text>
</comment>
<dbReference type="InterPro" id="IPR018089">
    <property type="entry name" value="OMPdecase_AS"/>
</dbReference>
<evidence type="ECO:0000256" key="11">
    <source>
        <dbReference type="ARBA" id="ARBA00022975"/>
    </source>
</evidence>
<comment type="similarity">
    <text evidence="4">In the C-terminal section; belongs to the OMP decarboxylase family.</text>
</comment>
<evidence type="ECO:0000256" key="4">
    <source>
        <dbReference type="ARBA" id="ARBA00009769"/>
    </source>
</evidence>
<dbReference type="InterPro" id="IPR001754">
    <property type="entry name" value="OMPdeCOase_dom"/>
</dbReference>
<feature type="binding site" evidence="15">
    <location>
        <position position="246"/>
    </location>
    <ligand>
        <name>substrate</name>
    </ligand>
</feature>
<dbReference type="GO" id="GO:0004590">
    <property type="term" value="F:orotidine-5'-phosphate decarboxylase activity"/>
    <property type="evidence" value="ECO:0007669"/>
    <property type="project" value="UniProtKB-EC"/>
</dbReference>
<feature type="active site" description="For OMPdecase activity" evidence="14">
    <location>
        <position position="299"/>
    </location>
</feature>
<keyword evidence="9" id="KW-0808">Transferase</keyword>
<dbReference type="SUPFAM" id="SSF53271">
    <property type="entry name" value="PRTase-like"/>
    <property type="match status" value="1"/>
</dbReference>
<dbReference type="Gene3D" id="3.40.50.2020">
    <property type="match status" value="1"/>
</dbReference>
<gene>
    <name evidence="17" type="ORF">X975_12314</name>
</gene>
<dbReference type="InterPro" id="IPR004467">
    <property type="entry name" value="Or_phspho_trans_dom"/>
</dbReference>
<dbReference type="EMBL" id="KK119800">
    <property type="protein sequence ID" value="KFM76798.1"/>
    <property type="molecule type" value="Genomic_DNA"/>
</dbReference>
<dbReference type="OMA" id="SAKHVCG"/>
<feature type="active site" description="For OMPdecase activity" evidence="14">
    <location>
        <position position="304"/>
    </location>
</feature>
<dbReference type="Pfam" id="PF00215">
    <property type="entry name" value="OMPdecase"/>
    <property type="match status" value="1"/>
</dbReference>
<dbReference type="GO" id="GO:0044205">
    <property type="term" value="P:'de novo' UMP biosynthetic process"/>
    <property type="evidence" value="ECO:0007669"/>
    <property type="project" value="UniProtKB-UniPathway"/>
</dbReference>
<dbReference type="AlphaFoldDB" id="A0A087UHF9"/>
<dbReference type="UniPathway" id="UPA00070">
    <property type="reaction ID" value="UER00119"/>
</dbReference>
<dbReference type="FunFam" id="3.40.50.2020:FF:000025">
    <property type="entry name" value="Uridine monophosphate synthetase"/>
    <property type="match status" value="1"/>
</dbReference>
<dbReference type="NCBIfam" id="TIGR01740">
    <property type="entry name" value="pyrF"/>
    <property type="match status" value="1"/>
</dbReference>
<dbReference type="Gene3D" id="3.20.20.70">
    <property type="entry name" value="Aldolase class I"/>
    <property type="match status" value="1"/>
</dbReference>
<dbReference type="EC" id="4.1.1.23" evidence="6"/>
<feature type="non-terminal residue" evidence="17">
    <location>
        <position position="456"/>
    </location>
</feature>
<evidence type="ECO:0000256" key="1">
    <source>
        <dbReference type="ARBA" id="ARBA00004861"/>
    </source>
</evidence>
<evidence type="ECO:0000256" key="5">
    <source>
        <dbReference type="ARBA" id="ARBA00011971"/>
    </source>
</evidence>
<feature type="binding site" evidence="15">
    <location>
        <position position="438"/>
    </location>
    <ligand>
        <name>substrate</name>
    </ligand>
</feature>
<accession>A0A087UHF9</accession>
<evidence type="ECO:0000313" key="17">
    <source>
        <dbReference type="EMBL" id="KFM76798.1"/>
    </source>
</evidence>
<dbReference type="HAMAP" id="MF_01208">
    <property type="entry name" value="PyrE"/>
    <property type="match status" value="1"/>
</dbReference>
<comment type="similarity">
    <text evidence="3">In the N-terminal section; belongs to the purine/pyrimidine phosphoribosyltransferase family.</text>
</comment>
<evidence type="ECO:0000256" key="2">
    <source>
        <dbReference type="ARBA" id="ARBA00004889"/>
    </source>
</evidence>
<dbReference type="STRING" id="407821.A0A087UHF9"/>
<feature type="domain" description="Orotidine 5'-phosphate decarboxylase" evidence="16">
    <location>
        <begin position="240"/>
        <end position="453"/>
    </location>
</feature>
<dbReference type="FunFam" id="3.20.20.70:FF:000114">
    <property type="entry name" value="Decarboxylase,orotidine phosphate"/>
    <property type="match status" value="1"/>
</dbReference>
<evidence type="ECO:0000313" key="18">
    <source>
        <dbReference type="Proteomes" id="UP000054359"/>
    </source>
</evidence>
<dbReference type="InterPro" id="IPR029057">
    <property type="entry name" value="PRTase-like"/>
</dbReference>
<dbReference type="SMART" id="SM00934">
    <property type="entry name" value="OMPdecase"/>
    <property type="match status" value="1"/>
</dbReference>
<dbReference type="InterPro" id="IPR014732">
    <property type="entry name" value="OMPdecase"/>
</dbReference>
<reference evidence="17 18" key="1">
    <citation type="submission" date="2013-11" db="EMBL/GenBank/DDBJ databases">
        <title>Genome sequencing of Stegodyphus mimosarum.</title>
        <authorList>
            <person name="Bechsgaard J."/>
        </authorList>
    </citation>
    <scope>NUCLEOTIDE SEQUENCE [LARGE SCALE GENOMIC DNA]</scope>
</reference>
<feature type="active site" description="For OMPdecase activity" evidence="14">
    <location>
        <position position="301"/>
    </location>
</feature>
<dbReference type="OrthoDB" id="10263753at2759"/>
<dbReference type="CDD" id="cd06223">
    <property type="entry name" value="PRTases_typeI"/>
    <property type="match status" value="1"/>
</dbReference>
<keyword evidence="13" id="KW-0511">Multifunctional enzyme</keyword>
<dbReference type="PANTHER" id="PTHR19278:SF9">
    <property type="entry name" value="URIDINE 5'-MONOPHOSPHATE SYNTHASE"/>
    <property type="match status" value="1"/>
</dbReference>
<organism evidence="17 18">
    <name type="scientific">Stegodyphus mimosarum</name>
    <name type="common">African social velvet spider</name>
    <dbReference type="NCBI Taxonomy" id="407821"/>
    <lineage>
        <taxon>Eukaryota</taxon>
        <taxon>Metazoa</taxon>
        <taxon>Ecdysozoa</taxon>
        <taxon>Arthropoda</taxon>
        <taxon>Chelicerata</taxon>
        <taxon>Arachnida</taxon>
        <taxon>Araneae</taxon>
        <taxon>Araneomorphae</taxon>
        <taxon>Entelegynae</taxon>
        <taxon>Eresoidea</taxon>
        <taxon>Eresidae</taxon>
        <taxon>Stegodyphus</taxon>
    </lineage>
</organism>
<dbReference type="SUPFAM" id="SSF51366">
    <property type="entry name" value="Ribulose-phoshate binding barrel"/>
    <property type="match status" value="1"/>
</dbReference>
<comment type="pathway">
    <text evidence="2">Pyrimidine metabolism; UMP biosynthesis via de novo pathway; UMP from orotate: step 1/2.</text>
</comment>
<dbReference type="PROSITE" id="PS00156">
    <property type="entry name" value="OMPDECASE"/>
    <property type="match status" value="1"/>
</dbReference>
<dbReference type="InterPro" id="IPR023031">
    <property type="entry name" value="OPRT"/>
</dbReference>
<evidence type="ECO:0000256" key="10">
    <source>
        <dbReference type="ARBA" id="ARBA00022793"/>
    </source>
</evidence>
<evidence type="ECO:0000256" key="6">
    <source>
        <dbReference type="ARBA" id="ARBA00012321"/>
    </source>
</evidence>
<evidence type="ECO:0000256" key="15">
    <source>
        <dbReference type="PIRSR" id="PIRSR614732-2"/>
    </source>
</evidence>
<evidence type="ECO:0000256" key="7">
    <source>
        <dbReference type="ARBA" id="ARBA00015047"/>
    </source>
</evidence>
<dbReference type="Proteomes" id="UP000054359">
    <property type="component" value="Unassembled WGS sequence"/>
</dbReference>
<proteinExistence type="inferred from homology"/>
<evidence type="ECO:0000256" key="14">
    <source>
        <dbReference type="PIRSR" id="PIRSR614732-1"/>
    </source>
</evidence>
<evidence type="ECO:0000256" key="9">
    <source>
        <dbReference type="ARBA" id="ARBA00022679"/>
    </source>
</evidence>
<keyword evidence="12" id="KW-0456">Lyase</keyword>
<sequence>MEKKTELLSRLINIGVFKVGEFTLKSGVISPIYIDLRQIIHYPDLVHCIAEAVHEKKIERNIKVEVLCGVPYTALPIASVVSVLHNIPMVLRRKEAKSYGTKKMVEGVLKEGDNCLIIEDIVSSGSSVIETAETLRKEGLIVTDCIVVLNRMQGGLENLKKEGICLHSLFDIHDIFDSYCTVNKVKATVIENVKLYLEKNIYIPVKKLQSKFLTFAERAEKMNQPVAKKLFEIIRKKKSNLCVAVDTVHAEELLKLVDDLGPYVCMIKTHIDILEDFHSSVTEKLSKLAEKHNFLLFEDRKFADIGNTVVHQYESGLYKVKQWADIVTVHGLPGSGIINALKTAAKDYKDRACVLIAEMSTKGALTNNAYKESIIEMAENHPDFVIGFVSQHKFPEKDAFIYMCPGVNIKHSGDTLGQQYKSPEEAVKDGADVIIVGRGICSSDNVIKTANEYKTR</sequence>
<evidence type="ECO:0000259" key="16">
    <source>
        <dbReference type="SMART" id="SM00934"/>
    </source>
</evidence>
<dbReference type="NCBIfam" id="TIGR00336">
    <property type="entry name" value="pyrE"/>
    <property type="match status" value="1"/>
</dbReference>